<accession>A0ABY1H9C3</accession>
<protein>
    <submittedName>
        <fullName evidence="1">4-hydroxy-3-methylbut-2-en-1-yl diphosphate synthase-1-hydroxy-2-methyl-2-(E)-butenyl 4-diphosphate synthase</fullName>
    </submittedName>
</protein>
<keyword evidence="2" id="KW-1185">Reference proteome</keyword>
<comment type="caution">
    <text evidence="1">The sequence shown here is derived from an EMBL/GenBank/DDBJ whole genome shotgun (WGS) entry which is preliminary data.</text>
</comment>
<proteinExistence type="predicted"/>
<dbReference type="GeneID" id="61294475"/>
<name>A0ABY1H9C3_9GAMM</name>
<reference evidence="1 2" key="1">
    <citation type="submission" date="2016-11" db="EMBL/GenBank/DDBJ databases">
        <authorList>
            <person name="Klemetsen T."/>
        </authorList>
    </citation>
    <scope>NUCLEOTIDE SEQUENCE [LARGE SCALE GENOMIC DNA]</scope>
    <source>
        <strain evidence="1">MT 2528</strain>
    </source>
</reference>
<evidence type="ECO:0000313" key="1">
    <source>
        <dbReference type="EMBL" id="SGY85200.1"/>
    </source>
</evidence>
<dbReference type="EMBL" id="FPLJ01000022">
    <property type="protein sequence ID" value="SGY85200.1"/>
    <property type="molecule type" value="Genomic_DNA"/>
</dbReference>
<organism evidence="1 2">
    <name type="scientific">Moritella viscosa</name>
    <dbReference type="NCBI Taxonomy" id="80854"/>
    <lineage>
        <taxon>Bacteria</taxon>
        <taxon>Pseudomonadati</taxon>
        <taxon>Pseudomonadota</taxon>
        <taxon>Gammaproteobacteria</taxon>
        <taxon>Alteromonadales</taxon>
        <taxon>Moritellaceae</taxon>
        <taxon>Moritella</taxon>
    </lineage>
</organism>
<dbReference type="Proteomes" id="UP000182660">
    <property type="component" value="Unassembled WGS sequence"/>
</dbReference>
<evidence type="ECO:0000313" key="2">
    <source>
        <dbReference type="Proteomes" id="UP000182660"/>
    </source>
</evidence>
<gene>
    <name evidence="1" type="ORF">MT2528_0807</name>
</gene>
<dbReference type="RefSeq" id="WP_045111283.1">
    <property type="nucleotide sequence ID" value="NZ_CAWQZC010000101.1"/>
</dbReference>
<sequence length="108" mass="12110">MNKSSVTKARSLIRHFKRSGISVLSVKKAPTCILIEIDTPPVLLKKQVIEIVEVINGERRIVYTVKTNGCMVTWRSKRSHLTCHSNLLKNAKNTLISNKNTLNQGINA</sequence>